<dbReference type="Gene3D" id="2.10.150.10">
    <property type="entry name" value="Urease, beta subunit"/>
    <property type="match status" value="1"/>
</dbReference>
<dbReference type="PANTHER" id="PTHR33569">
    <property type="entry name" value="UREASE"/>
    <property type="match status" value="1"/>
</dbReference>
<comment type="subcellular location">
    <subcellularLocation>
        <location evidence="3">Cytoplasm</location>
    </subcellularLocation>
</comment>
<dbReference type="FunFam" id="2.10.150.10:FF:000001">
    <property type="entry name" value="Urease subunit beta"/>
    <property type="match status" value="1"/>
</dbReference>
<evidence type="ECO:0000256" key="1">
    <source>
        <dbReference type="ARBA" id="ARBA00022801"/>
    </source>
</evidence>
<dbReference type="InterPro" id="IPR036461">
    <property type="entry name" value="Urease_betasu_sf"/>
</dbReference>
<protein>
    <recommendedName>
        <fullName evidence="3">Urease subunit beta</fullName>
        <ecNumber evidence="3">3.5.1.5</ecNumber>
    </recommendedName>
    <alternativeName>
        <fullName evidence="3">Urea amidohydrolase subunit beta</fullName>
    </alternativeName>
</protein>
<dbReference type="Pfam" id="PF00699">
    <property type="entry name" value="Urease_beta"/>
    <property type="match status" value="1"/>
</dbReference>
<dbReference type="SUPFAM" id="SSF51278">
    <property type="entry name" value="Urease, beta-subunit"/>
    <property type="match status" value="1"/>
</dbReference>
<gene>
    <name evidence="4" type="primary">ureB2</name>
    <name evidence="3" type="synonym">ureB</name>
    <name evidence="4" type="ORF">CPIN18021_0526</name>
</gene>
<dbReference type="InterPro" id="IPR050069">
    <property type="entry name" value="Urease_subunit"/>
</dbReference>
<evidence type="ECO:0000313" key="4">
    <source>
        <dbReference type="EMBL" id="AQW87359.1"/>
    </source>
</evidence>
<dbReference type="GO" id="GO:0035550">
    <property type="term" value="C:urease complex"/>
    <property type="evidence" value="ECO:0007669"/>
    <property type="project" value="InterPro"/>
</dbReference>
<dbReference type="NCBIfam" id="TIGR00192">
    <property type="entry name" value="urease_beta"/>
    <property type="match status" value="1"/>
</dbReference>
<proteinExistence type="inferred from homology"/>
<keyword evidence="5" id="KW-1185">Reference proteome</keyword>
<dbReference type="EC" id="3.5.1.5" evidence="3"/>
<dbReference type="EMBL" id="CP017258">
    <property type="protein sequence ID" value="AQW87359.1"/>
    <property type="molecule type" value="Genomic_DNA"/>
</dbReference>
<comment type="subunit">
    <text evidence="3">Heterotrimer of UreA (gamma), UreB (beta) and UreC (alpha) subunits. Three heterotrimers associate to form the active enzyme.</text>
</comment>
<dbReference type="AlphaFoldDB" id="A0A1S6U6P1"/>
<dbReference type="NCBIfam" id="NF009682">
    <property type="entry name" value="PRK13203.1"/>
    <property type="match status" value="1"/>
</dbReference>
<dbReference type="UniPathway" id="UPA00258">
    <property type="reaction ID" value="UER00370"/>
</dbReference>
<comment type="similarity">
    <text evidence="3">Belongs to the urease beta subunit family.</text>
</comment>
<dbReference type="GO" id="GO:0009039">
    <property type="term" value="F:urease activity"/>
    <property type="evidence" value="ECO:0007669"/>
    <property type="project" value="UniProtKB-UniRule"/>
</dbReference>
<evidence type="ECO:0000256" key="2">
    <source>
        <dbReference type="ARBA" id="ARBA00047778"/>
    </source>
</evidence>
<dbReference type="Proteomes" id="UP000190868">
    <property type="component" value="Chromosome"/>
</dbReference>
<dbReference type="RefSeq" id="WP_078424351.1">
    <property type="nucleotide sequence ID" value="NZ_CP017258.1"/>
</dbReference>
<dbReference type="InterPro" id="IPR002019">
    <property type="entry name" value="Urease_beta-like"/>
</dbReference>
<comment type="catalytic activity">
    <reaction evidence="2 3">
        <text>urea + 2 H2O + H(+) = hydrogencarbonate + 2 NH4(+)</text>
        <dbReference type="Rhea" id="RHEA:20557"/>
        <dbReference type="ChEBI" id="CHEBI:15377"/>
        <dbReference type="ChEBI" id="CHEBI:15378"/>
        <dbReference type="ChEBI" id="CHEBI:16199"/>
        <dbReference type="ChEBI" id="CHEBI:17544"/>
        <dbReference type="ChEBI" id="CHEBI:28938"/>
        <dbReference type="EC" id="3.5.1.5"/>
    </reaction>
</comment>
<reference evidence="5" key="1">
    <citation type="submission" date="2016-09" db="EMBL/GenBank/DDBJ databases">
        <title>Comparative genomics of the Campylobacter concisus group.</title>
        <authorList>
            <person name="Miller W.G."/>
            <person name="Yee E."/>
            <person name="Chapman M.H."/>
            <person name="Huynh S."/>
            <person name="Bono J.L."/>
            <person name="On S.L.W."/>
            <person name="StLeger J."/>
            <person name="Foster G."/>
            <person name="Parker C.T."/>
        </authorList>
    </citation>
    <scope>NUCLEOTIDE SEQUENCE [LARGE SCALE GENOMIC DNA]</scope>
    <source>
        <strain evidence="5">RM18021</strain>
    </source>
</reference>
<evidence type="ECO:0000313" key="5">
    <source>
        <dbReference type="Proteomes" id="UP000190868"/>
    </source>
</evidence>
<dbReference type="HAMAP" id="MF_01954">
    <property type="entry name" value="Urease_beta"/>
    <property type="match status" value="1"/>
</dbReference>
<organism evidence="4 5">
    <name type="scientific">Campylobacter pinnipediorum subsp. caledonicus</name>
    <dbReference type="NCBI Taxonomy" id="1874362"/>
    <lineage>
        <taxon>Bacteria</taxon>
        <taxon>Pseudomonadati</taxon>
        <taxon>Campylobacterota</taxon>
        <taxon>Epsilonproteobacteria</taxon>
        <taxon>Campylobacterales</taxon>
        <taxon>Campylobacteraceae</taxon>
        <taxon>Campylobacter</taxon>
    </lineage>
</organism>
<keyword evidence="3" id="KW-0963">Cytoplasm</keyword>
<name>A0A1S6U6P1_9BACT</name>
<keyword evidence="1 3" id="KW-0378">Hydrolase</keyword>
<dbReference type="CDD" id="cd00407">
    <property type="entry name" value="Urease_beta"/>
    <property type="match status" value="1"/>
</dbReference>
<evidence type="ECO:0000256" key="3">
    <source>
        <dbReference type="HAMAP-Rule" id="MF_01954"/>
    </source>
</evidence>
<comment type="pathway">
    <text evidence="3">Nitrogen metabolism; urea degradation; CO(2) and NH(3) from urea (urease route): step 1/1.</text>
</comment>
<accession>A0A1S6U6P1</accession>
<sequence>MIPGEIFYKDEDIILNKDKKTIELVVTNIGDRAVQVGSHFHFFEVNRCLEFDRKKAFGYKLDIPAGNAIRFEPGQSHKISLVELGGKRKVMGFNALVNGDIGYKNVDEILENMIKLGFVNKQSKESDK</sequence>
<dbReference type="GO" id="GO:0043419">
    <property type="term" value="P:urea catabolic process"/>
    <property type="evidence" value="ECO:0007669"/>
    <property type="project" value="UniProtKB-UniRule"/>
</dbReference>
<dbReference type="PANTHER" id="PTHR33569:SF1">
    <property type="entry name" value="UREASE"/>
    <property type="match status" value="1"/>
</dbReference>